<sequence length="187" mass="20257">MHMLRSEHSLSRGGRKGEPCPEALERWRGAALCGAGTTFPGGGAHSGVSHTLRDTPRDALRSRWLSWRCCGFFPRTLGQGRSDRPARPCSGWPERVEPPDWPRRTCNASSRGGRGGLRVNGRDRRGSQWPSGGRGPARAAIFTSGNADGPGRAGATLRSLTSRKRLCGRSFIWGFFFLSGKPSLPSA</sequence>
<feature type="region of interest" description="Disordered" evidence="1">
    <location>
        <begin position="1"/>
        <end position="21"/>
    </location>
</feature>
<keyword evidence="3" id="KW-1185">Reference proteome</keyword>
<organism evidence="2 3">
    <name type="scientific">Marmota monax</name>
    <name type="common">Woodchuck</name>
    <dbReference type="NCBI Taxonomy" id="9995"/>
    <lineage>
        <taxon>Eukaryota</taxon>
        <taxon>Metazoa</taxon>
        <taxon>Chordata</taxon>
        <taxon>Craniata</taxon>
        <taxon>Vertebrata</taxon>
        <taxon>Euteleostomi</taxon>
        <taxon>Mammalia</taxon>
        <taxon>Eutheria</taxon>
        <taxon>Euarchontoglires</taxon>
        <taxon>Glires</taxon>
        <taxon>Rodentia</taxon>
        <taxon>Sciuromorpha</taxon>
        <taxon>Sciuridae</taxon>
        <taxon>Xerinae</taxon>
        <taxon>Marmotini</taxon>
        <taxon>Marmota</taxon>
    </lineage>
</organism>
<comment type="caution">
    <text evidence="2">The sequence shown here is derived from an EMBL/GenBank/DDBJ whole genome shotgun (WGS) entry which is preliminary data.</text>
</comment>
<dbReference type="EMBL" id="CABDUW010001268">
    <property type="protein sequence ID" value="VTJ80112.1"/>
    <property type="molecule type" value="Genomic_DNA"/>
</dbReference>
<dbReference type="AlphaFoldDB" id="A0A5E4CGS9"/>
<accession>A0A5E4CGS9</accession>
<evidence type="ECO:0000313" key="3">
    <source>
        <dbReference type="Proteomes" id="UP000335636"/>
    </source>
</evidence>
<feature type="region of interest" description="Disordered" evidence="1">
    <location>
        <begin position="100"/>
        <end position="153"/>
    </location>
</feature>
<name>A0A5E4CGS9_MARMO</name>
<dbReference type="Proteomes" id="UP000335636">
    <property type="component" value="Unassembled WGS sequence"/>
</dbReference>
<evidence type="ECO:0000256" key="1">
    <source>
        <dbReference type="SAM" id="MobiDB-lite"/>
    </source>
</evidence>
<proteinExistence type="predicted"/>
<evidence type="ECO:0000313" key="2">
    <source>
        <dbReference type="EMBL" id="VTJ80112.1"/>
    </source>
</evidence>
<protein>
    <submittedName>
        <fullName evidence="2">Uncharacterized protein</fullName>
    </submittedName>
</protein>
<gene>
    <name evidence="2" type="ORF">MONAX_5E014000</name>
</gene>
<reference evidence="2" key="1">
    <citation type="submission" date="2019-04" db="EMBL/GenBank/DDBJ databases">
        <authorList>
            <person name="Alioto T."/>
            <person name="Alioto T."/>
        </authorList>
    </citation>
    <scope>NUCLEOTIDE SEQUENCE [LARGE SCALE GENOMIC DNA]</scope>
</reference>